<dbReference type="Pfam" id="PF01636">
    <property type="entry name" value="APH"/>
    <property type="match status" value="1"/>
</dbReference>
<accession>A0A1R0X784</accession>
<protein>
    <submittedName>
        <fullName evidence="3">Aminoglycoside phosphotransferase</fullName>
    </submittedName>
</protein>
<dbReference type="InterPro" id="IPR050249">
    <property type="entry name" value="Pseudomonas-type_ThrB"/>
</dbReference>
<dbReference type="GO" id="GO:0004413">
    <property type="term" value="F:homoserine kinase activity"/>
    <property type="evidence" value="ECO:0007669"/>
    <property type="project" value="TreeGrafter"/>
</dbReference>
<dbReference type="GO" id="GO:0009088">
    <property type="term" value="P:threonine biosynthetic process"/>
    <property type="evidence" value="ECO:0007669"/>
    <property type="project" value="TreeGrafter"/>
</dbReference>
<dbReference type="InterPro" id="IPR011009">
    <property type="entry name" value="Kinase-like_dom_sf"/>
</dbReference>
<dbReference type="PANTHER" id="PTHR21064">
    <property type="entry name" value="AMINOGLYCOSIDE PHOSPHOTRANSFERASE DOMAIN-CONTAINING PROTEIN-RELATED"/>
    <property type="match status" value="1"/>
</dbReference>
<sequence length="328" mass="38155">MEQKIKSLFNDQIVSAACTKYGIPIDELTFIGGFQNFVYEYQLSNHQYILRFTHSSLRSKDLLAAELEWILYIADHGVSVSRPVGSLQGNLVEQIEIGDSCFRVSSFEKAQGKRIGYPDCLKDVELYEQCGMITGQMHRLAKSYKPHTKRHAWHQNYYLQNVTRFIPSSQSGVLESCKALMDRLKHLDADINTYGLIHGDINVGNFLVDNGKLTLFDFDEAQYSWFVEDIAIQLYYLVYVYGDDSMEDRQLQCQRFMEHFLKGYVKENSISENELKLIPLFLRLREIIVYTGMYRSFDMSNLDDWTKDYLTQSKARIENGISIIESYF</sequence>
<dbReference type="PANTHER" id="PTHR21064:SF6">
    <property type="entry name" value="AMINOGLYCOSIDE PHOSPHOTRANSFERASE DOMAIN-CONTAINING PROTEIN"/>
    <property type="match status" value="1"/>
</dbReference>
<comment type="caution">
    <text evidence="3">The sequence shown here is derived from an EMBL/GenBank/DDBJ whole genome shotgun (WGS) entry which is preliminary data.</text>
</comment>
<dbReference type="Gene3D" id="3.30.200.20">
    <property type="entry name" value="Phosphorylase Kinase, domain 1"/>
    <property type="match status" value="1"/>
</dbReference>
<dbReference type="EMBL" id="MKQP01000025">
    <property type="protein sequence ID" value="OMD30440.1"/>
    <property type="molecule type" value="Genomic_DNA"/>
</dbReference>
<reference evidence="3 4" key="1">
    <citation type="submission" date="2016-10" db="EMBL/GenBank/DDBJ databases">
        <title>Paenibacillus species isolates.</title>
        <authorList>
            <person name="Beno S.M."/>
        </authorList>
    </citation>
    <scope>NUCLEOTIDE SEQUENCE [LARGE SCALE GENOMIC DNA]</scope>
    <source>
        <strain evidence="3 4">FSL H7-0604</strain>
    </source>
</reference>
<name>A0A1R0X784_9BACL</name>
<dbReference type="RefSeq" id="WP_036688348.1">
    <property type="nucleotide sequence ID" value="NZ_MKQP01000025.1"/>
</dbReference>
<feature type="domain" description="Aminoglycoside phosphotransferase" evidence="2">
    <location>
        <begin position="32"/>
        <end position="239"/>
    </location>
</feature>
<dbReference type="Gene3D" id="3.90.1200.10">
    <property type="match status" value="1"/>
</dbReference>
<dbReference type="SUPFAM" id="SSF56112">
    <property type="entry name" value="Protein kinase-like (PK-like)"/>
    <property type="match status" value="1"/>
</dbReference>
<dbReference type="InterPro" id="IPR002575">
    <property type="entry name" value="Aminoglycoside_PTrfase"/>
</dbReference>
<comment type="similarity">
    <text evidence="1">Belongs to the pseudomonas-type ThrB family.</text>
</comment>
<dbReference type="AlphaFoldDB" id="A0A1R0X784"/>
<organism evidence="3 4">
    <name type="scientific">Paenibacillus odorifer</name>
    <dbReference type="NCBI Taxonomy" id="189426"/>
    <lineage>
        <taxon>Bacteria</taxon>
        <taxon>Bacillati</taxon>
        <taxon>Bacillota</taxon>
        <taxon>Bacilli</taxon>
        <taxon>Bacillales</taxon>
        <taxon>Paenibacillaceae</taxon>
        <taxon>Paenibacillus</taxon>
    </lineage>
</organism>
<evidence type="ECO:0000259" key="2">
    <source>
        <dbReference type="Pfam" id="PF01636"/>
    </source>
</evidence>
<evidence type="ECO:0000313" key="3">
    <source>
        <dbReference type="EMBL" id="OMD30440.1"/>
    </source>
</evidence>
<evidence type="ECO:0000313" key="4">
    <source>
        <dbReference type="Proteomes" id="UP000187465"/>
    </source>
</evidence>
<gene>
    <name evidence="3" type="ORF">BJP51_20515</name>
</gene>
<evidence type="ECO:0000256" key="1">
    <source>
        <dbReference type="ARBA" id="ARBA00038240"/>
    </source>
</evidence>
<keyword evidence="3" id="KW-0808">Transferase</keyword>
<dbReference type="Proteomes" id="UP000187465">
    <property type="component" value="Unassembled WGS sequence"/>
</dbReference>
<proteinExistence type="inferred from homology"/>